<feature type="region of interest" description="Disordered" evidence="1">
    <location>
        <begin position="25"/>
        <end position="98"/>
    </location>
</feature>
<dbReference type="Proteomes" id="UP001066276">
    <property type="component" value="Chromosome 6"/>
</dbReference>
<dbReference type="AlphaFoldDB" id="A0AAV7QUG3"/>
<keyword evidence="3" id="KW-1185">Reference proteome</keyword>
<evidence type="ECO:0000313" key="2">
    <source>
        <dbReference type="EMBL" id="KAJ1144147.1"/>
    </source>
</evidence>
<name>A0AAV7QUG3_PLEWA</name>
<dbReference type="EMBL" id="JANPWB010000010">
    <property type="protein sequence ID" value="KAJ1144147.1"/>
    <property type="molecule type" value="Genomic_DNA"/>
</dbReference>
<evidence type="ECO:0000313" key="3">
    <source>
        <dbReference type="Proteomes" id="UP001066276"/>
    </source>
</evidence>
<accession>A0AAV7QUG3</accession>
<comment type="caution">
    <text evidence="2">The sequence shown here is derived from an EMBL/GenBank/DDBJ whole genome shotgun (WGS) entry which is preliminary data.</text>
</comment>
<feature type="compositionally biased region" description="Basic and acidic residues" evidence="1">
    <location>
        <begin position="31"/>
        <end position="45"/>
    </location>
</feature>
<sequence>MLRPDLAPLDRRPLVEFVATDELAHPIGGRRAVDPPRRPRSDHRSLASPSASRRREVGAPPDYNTVLVGDSRVGREVPPSTPDSDLGTFEAPGRVRLW</sequence>
<evidence type="ECO:0000256" key="1">
    <source>
        <dbReference type="SAM" id="MobiDB-lite"/>
    </source>
</evidence>
<organism evidence="2 3">
    <name type="scientific">Pleurodeles waltl</name>
    <name type="common">Iberian ribbed newt</name>
    <dbReference type="NCBI Taxonomy" id="8319"/>
    <lineage>
        <taxon>Eukaryota</taxon>
        <taxon>Metazoa</taxon>
        <taxon>Chordata</taxon>
        <taxon>Craniata</taxon>
        <taxon>Vertebrata</taxon>
        <taxon>Euteleostomi</taxon>
        <taxon>Amphibia</taxon>
        <taxon>Batrachia</taxon>
        <taxon>Caudata</taxon>
        <taxon>Salamandroidea</taxon>
        <taxon>Salamandridae</taxon>
        <taxon>Pleurodelinae</taxon>
        <taxon>Pleurodeles</taxon>
    </lineage>
</organism>
<reference evidence="2" key="1">
    <citation type="journal article" date="2022" name="bioRxiv">
        <title>Sequencing and chromosome-scale assembly of the giantPleurodeles waltlgenome.</title>
        <authorList>
            <person name="Brown T."/>
            <person name="Elewa A."/>
            <person name="Iarovenko S."/>
            <person name="Subramanian E."/>
            <person name="Araus A.J."/>
            <person name="Petzold A."/>
            <person name="Susuki M."/>
            <person name="Suzuki K.-i.T."/>
            <person name="Hayashi T."/>
            <person name="Toyoda A."/>
            <person name="Oliveira C."/>
            <person name="Osipova E."/>
            <person name="Leigh N.D."/>
            <person name="Simon A."/>
            <person name="Yun M.H."/>
        </authorList>
    </citation>
    <scope>NUCLEOTIDE SEQUENCE</scope>
    <source>
        <strain evidence="2">20211129_DDA</strain>
        <tissue evidence="2">Liver</tissue>
    </source>
</reference>
<gene>
    <name evidence="2" type="ORF">NDU88_010449</name>
</gene>
<proteinExistence type="predicted"/>
<protein>
    <submittedName>
        <fullName evidence="2">Uncharacterized protein</fullName>
    </submittedName>
</protein>